<organism evidence="2 3">
    <name type="scientific">Acetobacter senegalensis</name>
    <dbReference type="NCBI Taxonomy" id="446692"/>
    <lineage>
        <taxon>Bacteria</taxon>
        <taxon>Pseudomonadati</taxon>
        <taxon>Pseudomonadota</taxon>
        <taxon>Alphaproteobacteria</taxon>
        <taxon>Acetobacterales</taxon>
        <taxon>Acetobacteraceae</taxon>
        <taxon>Acetobacter</taxon>
    </lineage>
</organism>
<protein>
    <recommendedName>
        <fullName evidence="4">DNA primase</fullName>
    </recommendedName>
</protein>
<proteinExistence type="predicted"/>
<dbReference type="PATRIC" id="fig|446692.3.peg.789"/>
<dbReference type="GeneID" id="34781959"/>
<dbReference type="KEGG" id="asz:ASN_806"/>
<reference evidence="3" key="1">
    <citation type="submission" date="2014-09" db="EMBL/GenBank/DDBJ databases">
        <authorList>
            <person name="Illeghems K.G."/>
        </authorList>
    </citation>
    <scope>NUCLEOTIDE SEQUENCE [LARGE SCALE GENOMIC DNA]</scope>
    <source>
        <strain evidence="3">108B</strain>
    </source>
</reference>
<dbReference type="EMBL" id="LN606600">
    <property type="protein sequence ID" value="CEF40209.1"/>
    <property type="molecule type" value="Genomic_DNA"/>
</dbReference>
<dbReference type="RefSeq" id="WP_058987205.1">
    <property type="nucleotide sequence ID" value="NZ_LN606600.1"/>
</dbReference>
<evidence type="ECO:0000313" key="3">
    <source>
        <dbReference type="Proteomes" id="UP000056109"/>
    </source>
</evidence>
<dbReference type="GO" id="GO:0008270">
    <property type="term" value="F:zinc ion binding"/>
    <property type="evidence" value="ECO:0007669"/>
    <property type="project" value="InterPro"/>
</dbReference>
<keyword evidence="3" id="KW-1185">Reference proteome</keyword>
<dbReference type="AlphaFoldDB" id="A0A0U5EVW6"/>
<dbReference type="InterPro" id="IPR036977">
    <property type="entry name" value="DNA_primase_Znf_CHC2"/>
</dbReference>
<evidence type="ECO:0008006" key="4">
    <source>
        <dbReference type="Google" id="ProtNLM"/>
    </source>
</evidence>
<feature type="region of interest" description="Disordered" evidence="1">
    <location>
        <begin position="40"/>
        <end position="64"/>
    </location>
</feature>
<dbReference type="Proteomes" id="UP000056109">
    <property type="component" value="Chromosome I"/>
</dbReference>
<dbReference type="GO" id="GO:0006260">
    <property type="term" value="P:DNA replication"/>
    <property type="evidence" value="ECO:0007669"/>
    <property type="project" value="InterPro"/>
</dbReference>
<sequence>MAHQSHLRPDSARIGTIDFPTVNRAALAALPALLGRWLPDGKKQGHEWVSRNPKRGDRKPGSFSVNLNTGRWADFAEADARGGDVISLAAYLASVTQYEAACELAKMLGLKGGAE</sequence>
<gene>
    <name evidence="2" type="ORF">ASN_806</name>
</gene>
<accession>A0A0U5EVW6</accession>
<evidence type="ECO:0000313" key="2">
    <source>
        <dbReference type="EMBL" id="CEF40209.1"/>
    </source>
</evidence>
<dbReference type="GO" id="GO:0003677">
    <property type="term" value="F:DNA binding"/>
    <property type="evidence" value="ECO:0007669"/>
    <property type="project" value="InterPro"/>
</dbReference>
<evidence type="ECO:0000256" key="1">
    <source>
        <dbReference type="SAM" id="MobiDB-lite"/>
    </source>
</evidence>
<dbReference type="Gene3D" id="3.90.580.10">
    <property type="entry name" value="Zinc finger, CHC2-type domain"/>
    <property type="match status" value="1"/>
</dbReference>
<name>A0A0U5EVW6_9PROT</name>
<dbReference type="SUPFAM" id="SSF57783">
    <property type="entry name" value="Zinc beta-ribbon"/>
    <property type="match status" value="1"/>
</dbReference>
<feature type="compositionally biased region" description="Basic and acidic residues" evidence="1">
    <location>
        <begin position="40"/>
        <end position="60"/>
    </location>
</feature>